<dbReference type="Pfam" id="PF02230">
    <property type="entry name" value="Abhydrolase_2"/>
    <property type="match status" value="1"/>
</dbReference>
<reference evidence="3" key="1">
    <citation type="journal article" date="2021" name="Nat. Commun.">
        <title>Genetic determinants of endophytism in the Arabidopsis root mycobiome.</title>
        <authorList>
            <person name="Mesny F."/>
            <person name="Miyauchi S."/>
            <person name="Thiergart T."/>
            <person name="Pickel B."/>
            <person name="Atanasova L."/>
            <person name="Karlsson M."/>
            <person name="Huettel B."/>
            <person name="Barry K.W."/>
            <person name="Haridas S."/>
            <person name="Chen C."/>
            <person name="Bauer D."/>
            <person name="Andreopoulos W."/>
            <person name="Pangilinan J."/>
            <person name="LaButti K."/>
            <person name="Riley R."/>
            <person name="Lipzen A."/>
            <person name="Clum A."/>
            <person name="Drula E."/>
            <person name="Henrissat B."/>
            <person name="Kohler A."/>
            <person name="Grigoriev I.V."/>
            <person name="Martin F.M."/>
            <person name="Hacquard S."/>
        </authorList>
    </citation>
    <scope>NUCLEOTIDE SEQUENCE</scope>
    <source>
        <strain evidence="3">MPI-CAGE-CH-0235</strain>
    </source>
</reference>
<comment type="similarity">
    <text evidence="1">Belongs to the AB hydrolase superfamily. AB hydrolase 2 family.</text>
</comment>
<proteinExistence type="inferred from homology"/>
<keyword evidence="4" id="KW-1185">Reference proteome</keyword>
<evidence type="ECO:0000313" key="4">
    <source>
        <dbReference type="Proteomes" id="UP000813444"/>
    </source>
</evidence>
<dbReference type="AlphaFoldDB" id="A0A8K0SRX2"/>
<dbReference type="InterPro" id="IPR029058">
    <property type="entry name" value="AB_hydrolase_fold"/>
</dbReference>
<evidence type="ECO:0000259" key="2">
    <source>
        <dbReference type="Pfam" id="PF02230"/>
    </source>
</evidence>
<feature type="domain" description="Phospholipase/carboxylesterase/thioesterase" evidence="2">
    <location>
        <begin position="26"/>
        <end position="149"/>
    </location>
</feature>
<name>A0A8K0SRX2_9HYPO</name>
<dbReference type="GO" id="GO:0008474">
    <property type="term" value="F:palmitoyl-(protein) hydrolase activity"/>
    <property type="evidence" value="ECO:0007669"/>
    <property type="project" value="TreeGrafter"/>
</dbReference>
<dbReference type="InterPro" id="IPR003140">
    <property type="entry name" value="PLipase/COase/thioEstase"/>
</dbReference>
<comment type="caution">
    <text evidence="3">The sequence shown here is derived from an EMBL/GenBank/DDBJ whole genome shotgun (WGS) entry which is preliminary data.</text>
</comment>
<dbReference type="OrthoDB" id="437457at2759"/>
<dbReference type="InterPro" id="IPR050565">
    <property type="entry name" value="LYPA1-2/EST-like"/>
</dbReference>
<dbReference type="EMBL" id="JAGPNK010000007">
    <property type="protein sequence ID" value="KAH7318692.1"/>
    <property type="molecule type" value="Genomic_DNA"/>
</dbReference>
<protein>
    <recommendedName>
        <fullName evidence="2">Phospholipase/carboxylesterase/thioesterase domain-containing protein</fullName>
    </recommendedName>
</protein>
<organism evidence="3 4">
    <name type="scientific">Stachybotrys elegans</name>
    <dbReference type="NCBI Taxonomy" id="80388"/>
    <lineage>
        <taxon>Eukaryota</taxon>
        <taxon>Fungi</taxon>
        <taxon>Dikarya</taxon>
        <taxon>Ascomycota</taxon>
        <taxon>Pezizomycotina</taxon>
        <taxon>Sordariomycetes</taxon>
        <taxon>Hypocreomycetidae</taxon>
        <taxon>Hypocreales</taxon>
        <taxon>Stachybotryaceae</taxon>
        <taxon>Stachybotrys</taxon>
    </lineage>
</organism>
<dbReference type="GO" id="GO:0052689">
    <property type="term" value="F:carboxylic ester hydrolase activity"/>
    <property type="evidence" value="ECO:0007669"/>
    <property type="project" value="TreeGrafter"/>
</dbReference>
<gene>
    <name evidence="3" type="ORF">B0I35DRAFT_432729</name>
</gene>
<dbReference type="PANTHER" id="PTHR10655:SF67">
    <property type="entry name" value="PHOSPHOLIPASE_CARBOXYLESTERASE SUPERFAMILY (AFU_ORTHOLOGUE AFUA_5G09340)"/>
    <property type="match status" value="1"/>
</dbReference>
<accession>A0A8K0SRX2</accession>
<dbReference type="GO" id="GO:0005737">
    <property type="term" value="C:cytoplasm"/>
    <property type="evidence" value="ECO:0007669"/>
    <property type="project" value="TreeGrafter"/>
</dbReference>
<sequence>MPPRIPTEADFAELSSTMPIATHMPSPPESTTAFLVLFHGLGDYEPPFAGFAKNTNLPGVAAISVRGTAPLPAYIISSPEPRHFHWGDDLKIDPDTGDVDDDPGFERAAQLVMDKVIKGFLMEKLGWETRDIMLFGFGQGGSLALGLASRLRSAPAVVDVTEGDEALQQQKKKDTYFKGVVSIGGPLPMSMVSTSSAREKSLTAAFLLQLDEDQADAVKNEFKNVTAIRWKRKDIGMPQDMEEVLPMMKFFADRLKADLDAEEAAEP</sequence>
<evidence type="ECO:0000256" key="1">
    <source>
        <dbReference type="ARBA" id="ARBA00006499"/>
    </source>
</evidence>
<evidence type="ECO:0000313" key="3">
    <source>
        <dbReference type="EMBL" id="KAH7318692.1"/>
    </source>
</evidence>
<dbReference type="Gene3D" id="3.40.50.1820">
    <property type="entry name" value="alpha/beta hydrolase"/>
    <property type="match status" value="1"/>
</dbReference>
<dbReference type="PANTHER" id="PTHR10655">
    <property type="entry name" value="LYSOPHOSPHOLIPASE-RELATED"/>
    <property type="match status" value="1"/>
</dbReference>
<dbReference type="Proteomes" id="UP000813444">
    <property type="component" value="Unassembled WGS sequence"/>
</dbReference>
<dbReference type="SUPFAM" id="SSF53474">
    <property type="entry name" value="alpha/beta-Hydrolases"/>
    <property type="match status" value="1"/>
</dbReference>